<evidence type="ECO:0000256" key="3">
    <source>
        <dbReference type="SAM" id="Phobius"/>
    </source>
</evidence>
<dbReference type="PATRIC" id="fig|66851.6.peg.67"/>
<dbReference type="GO" id="GO:0015689">
    <property type="term" value="P:molybdate ion transport"/>
    <property type="evidence" value="ECO:0007669"/>
    <property type="project" value="InterPro"/>
</dbReference>
<evidence type="ECO:0000313" key="4">
    <source>
        <dbReference type="EMBL" id="KZX14280.1"/>
    </source>
</evidence>
<dbReference type="AlphaFoldDB" id="A0A166C9W9"/>
<dbReference type="Pfam" id="PF13531">
    <property type="entry name" value="SBP_bac_11"/>
    <property type="match status" value="1"/>
</dbReference>
<dbReference type="GO" id="GO:0046872">
    <property type="term" value="F:metal ion binding"/>
    <property type="evidence" value="ECO:0007669"/>
    <property type="project" value="UniProtKB-KW"/>
</dbReference>
<comment type="caution">
    <text evidence="4">The sequence shown here is derived from an EMBL/GenBank/DDBJ whole genome shotgun (WGS) entry which is preliminary data.</text>
</comment>
<keyword evidence="3" id="KW-0472">Membrane</keyword>
<dbReference type="InterPro" id="IPR050682">
    <property type="entry name" value="ModA/WtpA"/>
</dbReference>
<dbReference type="RefSeq" id="WP_042692443.1">
    <property type="nucleotide sequence ID" value="NZ_CABMAB010000008.1"/>
</dbReference>
<dbReference type="Proteomes" id="UP000077428">
    <property type="component" value="Unassembled WGS sequence"/>
</dbReference>
<dbReference type="InterPro" id="IPR005950">
    <property type="entry name" value="ModA"/>
</dbReference>
<organism evidence="4 5">
    <name type="scientific">Methanobrevibacter oralis</name>
    <dbReference type="NCBI Taxonomy" id="66851"/>
    <lineage>
        <taxon>Archaea</taxon>
        <taxon>Methanobacteriati</taxon>
        <taxon>Methanobacteriota</taxon>
        <taxon>Methanomada group</taxon>
        <taxon>Methanobacteria</taxon>
        <taxon>Methanobacteriales</taxon>
        <taxon>Methanobacteriaceae</taxon>
        <taxon>Methanobrevibacter</taxon>
    </lineage>
</organism>
<keyword evidence="2" id="KW-0732">Signal</keyword>
<dbReference type="NCBIfam" id="TIGR01256">
    <property type="entry name" value="modA"/>
    <property type="match status" value="1"/>
</dbReference>
<dbReference type="STRING" id="66851.MBORA_00540"/>
<gene>
    <name evidence="4" type="ORF">MBORA_00540</name>
</gene>
<dbReference type="PIRSF" id="PIRSF004846">
    <property type="entry name" value="ModA"/>
    <property type="match status" value="1"/>
</dbReference>
<dbReference type="PANTHER" id="PTHR30632:SF0">
    <property type="entry name" value="SULFATE-BINDING PROTEIN"/>
    <property type="match status" value="1"/>
</dbReference>
<dbReference type="PANTHER" id="PTHR30632">
    <property type="entry name" value="MOLYBDATE-BINDING PERIPLASMIC PROTEIN"/>
    <property type="match status" value="1"/>
</dbReference>
<reference evidence="5" key="1">
    <citation type="journal article" date="2016" name="Genome Announc.">
        <title>Draft Genome Sequences of Methanobrevibacter curvatus DSM11111, Methanobrevibacter cuticularis DSM11139, Methanobrevibacter filiformis DSM11501, and Methanobrevibacter oralis DSM7256.</title>
        <authorList>
            <person name="Poehlein A."/>
            <person name="Seedorf H."/>
        </authorList>
    </citation>
    <scope>NUCLEOTIDE SEQUENCE [LARGE SCALE GENOMIC DNA]</scope>
    <source>
        <strain evidence="5">DSM 7256 / JCM 30027 / ZR</strain>
    </source>
</reference>
<feature type="transmembrane region" description="Helical" evidence="3">
    <location>
        <begin position="6"/>
        <end position="28"/>
    </location>
</feature>
<evidence type="ECO:0000256" key="2">
    <source>
        <dbReference type="ARBA" id="ARBA00022729"/>
    </source>
</evidence>
<keyword evidence="3" id="KW-0812">Transmembrane</keyword>
<dbReference type="GO" id="GO:0030973">
    <property type="term" value="F:molybdate ion binding"/>
    <property type="evidence" value="ECO:0007669"/>
    <property type="project" value="TreeGrafter"/>
</dbReference>
<proteinExistence type="predicted"/>
<dbReference type="Gene3D" id="3.40.190.10">
    <property type="entry name" value="Periplasmic binding protein-like II"/>
    <property type="match status" value="2"/>
</dbReference>
<keyword evidence="1" id="KW-0479">Metal-binding</keyword>
<dbReference type="OrthoDB" id="15033at2157"/>
<evidence type="ECO:0000256" key="1">
    <source>
        <dbReference type="ARBA" id="ARBA00022723"/>
    </source>
</evidence>
<keyword evidence="5" id="KW-1185">Reference proteome</keyword>
<evidence type="ECO:0000313" key="5">
    <source>
        <dbReference type="Proteomes" id="UP000077428"/>
    </source>
</evidence>
<sequence length="262" mass="28487">MENKQIFIIIVVIAIIAIIVGAFATGTIGNSTSSEKGSIEVLAGAGFSKVAPELVKAFNEKYPNIDVNVKYGGSGELFATMETQKEGDVFLPAAYKYMNESIANGYMDNATVKNITENVPVIVVQAGNPKNITSLQDLQKSDVKVGLGEAEGPAIGKTSEKIMEKNNLTIDPEVTTTTVNQLLTYIVSGDIDATIIWKDMTVWDEAKNIEVIEIPQNQNCPSTVPVGVTKFAKNPDAAQKFEDFLTSDEGKEIWEKWGFEIK</sequence>
<dbReference type="EMBL" id="LWMU01000011">
    <property type="protein sequence ID" value="KZX14280.1"/>
    <property type="molecule type" value="Genomic_DNA"/>
</dbReference>
<accession>A0A166C9W9</accession>
<protein>
    <submittedName>
        <fullName evidence="4">Binding protein</fullName>
    </submittedName>
</protein>
<keyword evidence="3" id="KW-1133">Transmembrane helix</keyword>
<dbReference type="CDD" id="cd13517">
    <property type="entry name" value="PBP2_ModA3_like"/>
    <property type="match status" value="1"/>
</dbReference>
<name>A0A166C9W9_METOA</name>
<dbReference type="SUPFAM" id="SSF53850">
    <property type="entry name" value="Periplasmic binding protein-like II"/>
    <property type="match status" value="1"/>
</dbReference>